<keyword evidence="3" id="KW-1185">Reference proteome</keyword>
<sequence>IESNDKKQQQNSSTDDELESAVDQLSDDEDVAAGGDRIVQVEEHEEAPQAKETIPSTIAPKQKEIEIGRDAKVIEISSPKKAELEQEQEEVFVKKEEIKLKSAPVPHITMPSKKKVLEHEQVKIPEEPTPTKVLDTPLSLDITAQMSPAAFSWSEEMEKNLPFRNWAY</sequence>
<feature type="compositionally biased region" description="Basic and acidic residues" evidence="1">
    <location>
        <begin position="39"/>
        <end position="49"/>
    </location>
</feature>
<name>A0A8R1EVT2_CAEJA</name>
<reference evidence="2" key="2">
    <citation type="submission" date="2022-06" db="UniProtKB">
        <authorList>
            <consortium name="EnsemblMetazoa"/>
        </authorList>
    </citation>
    <scope>IDENTIFICATION</scope>
    <source>
        <strain evidence="2">DF5081</strain>
    </source>
</reference>
<evidence type="ECO:0000256" key="1">
    <source>
        <dbReference type="SAM" id="MobiDB-lite"/>
    </source>
</evidence>
<dbReference type="EnsemblMetazoa" id="CJA42178b.1">
    <property type="protein sequence ID" value="CJA42178b.1"/>
    <property type="gene ID" value="WBGene00218026"/>
</dbReference>
<feature type="compositionally biased region" description="Acidic residues" evidence="1">
    <location>
        <begin position="14"/>
        <end position="31"/>
    </location>
</feature>
<protein>
    <submittedName>
        <fullName evidence="2">Uncharacterized protein</fullName>
    </submittedName>
</protein>
<organism evidence="2 3">
    <name type="scientific">Caenorhabditis japonica</name>
    <dbReference type="NCBI Taxonomy" id="281687"/>
    <lineage>
        <taxon>Eukaryota</taxon>
        <taxon>Metazoa</taxon>
        <taxon>Ecdysozoa</taxon>
        <taxon>Nematoda</taxon>
        <taxon>Chromadorea</taxon>
        <taxon>Rhabditida</taxon>
        <taxon>Rhabditina</taxon>
        <taxon>Rhabditomorpha</taxon>
        <taxon>Rhabditoidea</taxon>
        <taxon>Rhabditidae</taxon>
        <taxon>Peloderinae</taxon>
        <taxon>Caenorhabditis</taxon>
    </lineage>
</organism>
<accession>A0A8R1EVT2</accession>
<evidence type="ECO:0000313" key="2">
    <source>
        <dbReference type="EnsemblMetazoa" id="CJA42178b.1"/>
    </source>
</evidence>
<proteinExistence type="predicted"/>
<feature type="region of interest" description="Disordered" evidence="1">
    <location>
        <begin position="1"/>
        <end position="63"/>
    </location>
</feature>
<dbReference type="AlphaFoldDB" id="A0A8R1EVT2"/>
<evidence type="ECO:0000313" key="3">
    <source>
        <dbReference type="Proteomes" id="UP000005237"/>
    </source>
</evidence>
<dbReference type="Proteomes" id="UP000005237">
    <property type="component" value="Unassembled WGS sequence"/>
</dbReference>
<reference evidence="3" key="1">
    <citation type="submission" date="2010-08" db="EMBL/GenBank/DDBJ databases">
        <authorList>
            <consortium name="Caenorhabditis japonica Sequencing Consortium"/>
            <person name="Wilson R.K."/>
        </authorList>
    </citation>
    <scope>NUCLEOTIDE SEQUENCE [LARGE SCALE GENOMIC DNA]</scope>
    <source>
        <strain evidence="3">DF5081</strain>
    </source>
</reference>